<keyword evidence="3" id="KW-1185">Reference proteome</keyword>
<organism evidence="2 3">
    <name type="scientific">Purpureocillium lilacinum</name>
    <name type="common">Paecilomyces lilacinus</name>
    <dbReference type="NCBI Taxonomy" id="33203"/>
    <lineage>
        <taxon>Eukaryota</taxon>
        <taxon>Fungi</taxon>
        <taxon>Dikarya</taxon>
        <taxon>Ascomycota</taxon>
        <taxon>Pezizomycotina</taxon>
        <taxon>Sordariomycetes</taxon>
        <taxon>Hypocreomycetidae</taxon>
        <taxon>Hypocreales</taxon>
        <taxon>Ophiocordycipitaceae</taxon>
        <taxon>Purpureocillium</taxon>
    </lineage>
</organism>
<evidence type="ECO:0000313" key="3">
    <source>
        <dbReference type="Proteomes" id="UP001287286"/>
    </source>
</evidence>
<accession>A0ABR0BRF7</accession>
<feature type="region of interest" description="Disordered" evidence="1">
    <location>
        <begin position="273"/>
        <end position="308"/>
    </location>
</feature>
<dbReference type="EMBL" id="JAWRVI010000041">
    <property type="protein sequence ID" value="KAK4086442.1"/>
    <property type="molecule type" value="Genomic_DNA"/>
</dbReference>
<proteinExistence type="predicted"/>
<feature type="region of interest" description="Disordered" evidence="1">
    <location>
        <begin position="74"/>
        <end position="115"/>
    </location>
</feature>
<sequence length="322" mass="34351">MHADPTATAVPAPLLEQSLSAQARTQGQPPTVSSHELQLLFNLPSAWVPEDEPVPVCHFQQGARGRLAVRAWPKARVHQDAQSAPQSLGPDARHQGPGRSEPLHPSIHPAPSAPLSASFSSVSVLVAAGARGRMNPIAWRRQRGATDANIASSVTYILTAGTSRPQLSSRGRVKVPTCPFSSSSIPVGSSAAELFPALGRRPPAKAKGGQERSRRGRRLAFLLCAAPRRPAPCCVSPLEERILAAPRCIACSVLCAVAKANIQGTTIKYSHIQPPLPPDTSQTQASPFLPEPPNMKTTPDWTQRDNPATRTIVALSSYRYGK</sequence>
<comment type="caution">
    <text evidence="2">The sequence shown here is derived from an EMBL/GenBank/DDBJ whole genome shotgun (WGS) entry which is preliminary data.</text>
</comment>
<gene>
    <name evidence="2" type="ORF">Purlil1_9288</name>
</gene>
<dbReference type="Proteomes" id="UP001287286">
    <property type="component" value="Unassembled WGS sequence"/>
</dbReference>
<protein>
    <submittedName>
        <fullName evidence="2">Uncharacterized protein</fullName>
    </submittedName>
</protein>
<evidence type="ECO:0000313" key="2">
    <source>
        <dbReference type="EMBL" id="KAK4086442.1"/>
    </source>
</evidence>
<feature type="compositionally biased region" description="Low complexity" evidence="1">
    <location>
        <begin position="103"/>
        <end position="115"/>
    </location>
</feature>
<name>A0ABR0BRF7_PURLI</name>
<evidence type="ECO:0000256" key="1">
    <source>
        <dbReference type="SAM" id="MobiDB-lite"/>
    </source>
</evidence>
<reference evidence="2 3" key="1">
    <citation type="journal article" date="2024" name="Microbiol. Resour. Announc.">
        <title>Genome annotations for the ascomycete fungi Trichoderma harzianum, Trichoderma aggressivum, and Purpureocillium lilacinum.</title>
        <authorList>
            <person name="Beijen E.P.W."/>
            <person name="Ohm R.A."/>
        </authorList>
    </citation>
    <scope>NUCLEOTIDE SEQUENCE [LARGE SCALE GENOMIC DNA]</scope>
    <source>
        <strain evidence="2 3">CBS 150709</strain>
    </source>
</reference>
<feature type="compositionally biased region" description="Polar residues" evidence="1">
    <location>
        <begin position="295"/>
        <end position="308"/>
    </location>
</feature>